<dbReference type="AlphaFoldDB" id="A0A1V6PRM3"/>
<protein>
    <submittedName>
        <fullName evidence="2">Uncharacterized protein</fullName>
    </submittedName>
</protein>
<reference evidence="3" key="1">
    <citation type="journal article" date="2017" name="Nat. Microbiol.">
        <title>Global analysis of biosynthetic gene clusters reveals vast potential of secondary metabolite production in Penicillium species.</title>
        <authorList>
            <person name="Nielsen J.C."/>
            <person name="Grijseels S."/>
            <person name="Prigent S."/>
            <person name="Ji B."/>
            <person name="Dainat J."/>
            <person name="Nielsen K.F."/>
            <person name="Frisvad J.C."/>
            <person name="Workman M."/>
            <person name="Nielsen J."/>
        </authorList>
    </citation>
    <scope>NUCLEOTIDE SEQUENCE [LARGE SCALE GENOMIC DNA]</scope>
    <source>
        <strain evidence="3">IBT 31811</strain>
    </source>
</reference>
<dbReference type="Proteomes" id="UP000191672">
    <property type="component" value="Unassembled WGS sequence"/>
</dbReference>
<evidence type="ECO:0000256" key="1">
    <source>
        <dbReference type="SAM" id="MobiDB-lite"/>
    </source>
</evidence>
<feature type="region of interest" description="Disordered" evidence="1">
    <location>
        <begin position="1"/>
        <end position="50"/>
    </location>
</feature>
<sequence>MSIAKFTQRITARSQDKYAQGTGDLERNGQVSSTRMPFLEGVSRQKPTAP</sequence>
<name>A0A1V6PRM3_9EURO</name>
<dbReference type="EMBL" id="MDYN01000053">
    <property type="protein sequence ID" value="OQD79362.1"/>
    <property type="molecule type" value="Genomic_DNA"/>
</dbReference>
<evidence type="ECO:0000313" key="2">
    <source>
        <dbReference type="EMBL" id="OQD79362.1"/>
    </source>
</evidence>
<organism evidence="2 3">
    <name type="scientific">Penicillium antarcticum</name>
    <dbReference type="NCBI Taxonomy" id="416450"/>
    <lineage>
        <taxon>Eukaryota</taxon>
        <taxon>Fungi</taxon>
        <taxon>Dikarya</taxon>
        <taxon>Ascomycota</taxon>
        <taxon>Pezizomycotina</taxon>
        <taxon>Eurotiomycetes</taxon>
        <taxon>Eurotiomycetidae</taxon>
        <taxon>Eurotiales</taxon>
        <taxon>Aspergillaceae</taxon>
        <taxon>Penicillium</taxon>
    </lineage>
</organism>
<comment type="caution">
    <text evidence="2">The sequence shown here is derived from an EMBL/GenBank/DDBJ whole genome shotgun (WGS) entry which is preliminary data.</text>
</comment>
<evidence type="ECO:0000313" key="3">
    <source>
        <dbReference type="Proteomes" id="UP000191672"/>
    </source>
</evidence>
<gene>
    <name evidence="2" type="ORF">PENANT_c053G05282</name>
</gene>
<keyword evidence="3" id="KW-1185">Reference proteome</keyword>
<proteinExistence type="predicted"/>
<accession>A0A1V6PRM3</accession>